<evidence type="ECO:0000256" key="3">
    <source>
        <dbReference type="ARBA" id="ARBA00022741"/>
    </source>
</evidence>
<dbReference type="CDD" id="cd04488">
    <property type="entry name" value="RecG_wedge_OBF"/>
    <property type="match status" value="1"/>
</dbReference>
<evidence type="ECO:0000259" key="17">
    <source>
        <dbReference type="PROSITE" id="PS51194"/>
    </source>
</evidence>
<feature type="domain" description="Helicase ATP-binding" evidence="16">
    <location>
        <begin position="274"/>
        <end position="430"/>
    </location>
</feature>
<evidence type="ECO:0000256" key="10">
    <source>
        <dbReference type="ARBA" id="ARBA00023204"/>
    </source>
</evidence>
<reference evidence="18 19" key="1">
    <citation type="journal article" date="2016" name="Nat. Commun.">
        <title>Thousands of microbial genomes shed light on interconnected biogeochemical processes in an aquifer system.</title>
        <authorList>
            <person name="Anantharaman K."/>
            <person name="Brown C.T."/>
            <person name="Hug L.A."/>
            <person name="Sharon I."/>
            <person name="Castelle C.J."/>
            <person name="Probst A.J."/>
            <person name="Thomas B.C."/>
            <person name="Singh A."/>
            <person name="Wilkins M.J."/>
            <person name="Karaoz U."/>
            <person name="Brodie E.L."/>
            <person name="Williams K.H."/>
            <person name="Hubbard S.S."/>
            <person name="Banfield J.F."/>
        </authorList>
    </citation>
    <scope>NUCLEOTIDE SEQUENCE [LARGE SCALE GENOMIC DNA]</scope>
</reference>
<keyword evidence="7 15" id="KW-0067">ATP-binding</keyword>
<evidence type="ECO:0000256" key="11">
    <source>
        <dbReference type="ARBA" id="ARBA00023235"/>
    </source>
</evidence>
<dbReference type="GO" id="GO:0005524">
    <property type="term" value="F:ATP binding"/>
    <property type="evidence" value="ECO:0007669"/>
    <property type="project" value="UniProtKB-KW"/>
</dbReference>
<dbReference type="InterPro" id="IPR027417">
    <property type="entry name" value="P-loop_NTPase"/>
</dbReference>
<dbReference type="EC" id="5.6.2.4" evidence="13 15"/>
<accession>A0A1F4RDQ3</accession>
<dbReference type="SUPFAM" id="SSF52540">
    <property type="entry name" value="P-loop containing nucleoside triphosphate hydrolases"/>
    <property type="match status" value="2"/>
</dbReference>
<dbReference type="InterPro" id="IPR011545">
    <property type="entry name" value="DEAD/DEAH_box_helicase_dom"/>
</dbReference>
<dbReference type="Pfam" id="PF00271">
    <property type="entry name" value="Helicase_C"/>
    <property type="match status" value="1"/>
</dbReference>
<evidence type="ECO:0000256" key="8">
    <source>
        <dbReference type="ARBA" id="ARBA00023125"/>
    </source>
</evidence>
<gene>
    <name evidence="18" type="ORF">A3H38_00950</name>
</gene>
<dbReference type="Gene3D" id="3.40.50.300">
    <property type="entry name" value="P-loop containing nucleotide triphosphate hydrolases"/>
    <property type="match status" value="2"/>
</dbReference>
<dbReference type="GO" id="GO:0006281">
    <property type="term" value="P:DNA repair"/>
    <property type="evidence" value="ECO:0007669"/>
    <property type="project" value="UniProtKB-UniRule"/>
</dbReference>
<feature type="domain" description="Helicase C-terminal" evidence="17">
    <location>
        <begin position="439"/>
        <end position="609"/>
    </location>
</feature>
<comment type="catalytic activity">
    <reaction evidence="14 15">
        <text>ATP + H2O = ADP + phosphate + H(+)</text>
        <dbReference type="Rhea" id="RHEA:13065"/>
        <dbReference type="ChEBI" id="CHEBI:15377"/>
        <dbReference type="ChEBI" id="CHEBI:15378"/>
        <dbReference type="ChEBI" id="CHEBI:30616"/>
        <dbReference type="ChEBI" id="CHEBI:43474"/>
        <dbReference type="ChEBI" id="CHEBI:456216"/>
        <dbReference type="EC" id="5.6.2.4"/>
    </reaction>
</comment>
<dbReference type="PANTHER" id="PTHR47964:SF1">
    <property type="entry name" value="ATP-DEPENDENT DNA HELICASE HOMOLOG RECG, CHLOROPLASTIC"/>
    <property type="match status" value="1"/>
</dbReference>
<dbReference type="SUPFAM" id="SSF50249">
    <property type="entry name" value="Nucleic acid-binding proteins"/>
    <property type="match status" value="1"/>
</dbReference>
<dbReference type="InterPro" id="IPR045562">
    <property type="entry name" value="RecG_dom3_C"/>
</dbReference>
<dbReference type="Gene3D" id="2.40.50.140">
    <property type="entry name" value="Nucleic acid-binding proteins"/>
    <property type="match status" value="1"/>
</dbReference>
<dbReference type="PROSITE" id="PS51192">
    <property type="entry name" value="HELICASE_ATP_BIND_1"/>
    <property type="match status" value="1"/>
</dbReference>
<comment type="caution">
    <text evidence="18">The sequence shown here is derived from an EMBL/GenBank/DDBJ whole genome shotgun (WGS) entry which is preliminary data.</text>
</comment>
<dbReference type="Proteomes" id="UP000176938">
    <property type="component" value="Unassembled WGS sequence"/>
</dbReference>
<dbReference type="GO" id="GO:0003677">
    <property type="term" value="F:DNA binding"/>
    <property type="evidence" value="ECO:0007669"/>
    <property type="project" value="UniProtKB-KW"/>
</dbReference>
<evidence type="ECO:0000256" key="15">
    <source>
        <dbReference type="RuleBase" id="RU363016"/>
    </source>
</evidence>
<dbReference type="InterPro" id="IPR014001">
    <property type="entry name" value="Helicase_ATP-bd"/>
</dbReference>
<keyword evidence="10 15" id="KW-0234">DNA repair</keyword>
<evidence type="ECO:0000256" key="6">
    <source>
        <dbReference type="ARBA" id="ARBA00022806"/>
    </source>
</evidence>
<comment type="catalytic activity">
    <reaction evidence="12 15">
        <text>Couples ATP hydrolysis with the unwinding of duplex DNA by translocating in the 3'-5' direction.</text>
        <dbReference type="EC" id="5.6.2.4"/>
    </reaction>
</comment>
<dbReference type="InterPro" id="IPR004609">
    <property type="entry name" value="ATP-dep_DNA_helicase_RecG"/>
</dbReference>
<dbReference type="PANTHER" id="PTHR47964">
    <property type="entry name" value="ATP-DEPENDENT DNA HELICASE HOMOLOG RECG, CHLOROPLASTIC"/>
    <property type="match status" value="1"/>
</dbReference>
<dbReference type="SMART" id="SM00487">
    <property type="entry name" value="DEXDc"/>
    <property type="match status" value="1"/>
</dbReference>
<dbReference type="NCBIfam" id="TIGR00643">
    <property type="entry name" value="recG"/>
    <property type="match status" value="1"/>
</dbReference>
<dbReference type="InterPro" id="IPR001650">
    <property type="entry name" value="Helicase_C-like"/>
</dbReference>
<comment type="similarity">
    <text evidence="1 15">Belongs to the helicase family. RecG subfamily.</text>
</comment>
<evidence type="ECO:0000256" key="7">
    <source>
        <dbReference type="ARBA" id="ARBA00022840"/>
    </source>
</evidence>
<evidence type="ECO:0000256" key="9">
    <source>
        <dbReference type="ARBA" id="ARBA00023172"/>
    </source>
</evidence>
<dbReference type="GO" id="GO:0043138">
    <property type="term" value="F:3'-5' DNA helicase activity"/>
    <property type="evidence" value="ECO:0007669"/>
    <property type="project" value="UniProtKB-EC"/>
</dbReference>
<dbReference type="InterPro" id="IPR033454">
    <property type="entry name" value="RecG_wedge"/>
</dbReference>
<evidence type="ECO:0000256" key="2">
    <source>
        <dbReference type="ARBA" id="ARBA00017846"/>
    </source>
</evidence>
<dbReference type="AlphaFoldDB" id="A0A1F4RDQ3"/>
<evidence type="ECO:0000259" key="16">
    <source>
        <dbReference type="PROSITE" id="PS51192"/>
    </source>
</evidence>
<dbReference type="Pfam" id="PF19833">
    <property type="entry name" value="RecG_dom3_C"/>
    <property type="match status" value="1"/>
</dbReference>
<keyword evidence="6 15" id="KW-0347">Helicase</keyword>
<evidence type="ECO:0000256" key="14">
    <source>
        <dbReference type="ARBA" id="ARBA00048988"/>
    </source>
</evidence>
<dbReference type="InterPro" id="IPR047112">
    <property type="entry name" value="RecG/Mfd"/>
</dbReference>
<dbReference type="InterPro" id="IPR012340">
    <property type="entry name" value="NA-bd_OB-fold"/>
</dbReference>
<keyword evidence="5 15" id="KW-0378">Hydrolase</keyword>
<evidence type="ECO:0000256" key="1">
    <source>
        <dbReference type="ARBA" id="ARBA00007504"/>
    </source>
</evidence>
<keyword evidence="11" id="KW-0413">Isomerase</keyword>
<keyword evidence="8" id="KW-0238">DNA-binding</keyword>
<dbReference type="SMART" id="SM00490">
    <property type="entry name" value="HELICc"/>
    <property type="match status" value="1"/>
</dbReference>
<evidence type="ECO:0000256" key="5">
    <source>
        <dbReference type="ARBA" id="ARBA00022801"/>
    </source>
</evidence>
<keyword evidence="9 15" id="KW-0233">DNA recombination</keyword>
<dbReference type="Pfam" id="PF17191">
    <property type="entry name" value="RecG_wedge"/>
    <property type="match status" value="1"/>
</dbReference>
<evidence type="ECO:0000256" key="12">
    <source>
        <dbReference type="ARBA" id="ARBA00034617"/>
    </source>
</evidence>
<dbReference type="NCBIfam" id="NF008165">
    <property type="entry name" value="PRK10917.1-3"/>
    <property type="match status" value="1"/>
</dbReference>
<dbReference type="PROSITE" id="PS51194">
    <property type="entry name" value="HELICASE_CTER"/>
    <property type="match status" value="1"/>
</dbReference>
<organism evidence="18 19">
    <name type="scientific">candidate division WOR-1 bacterium RIFCSPLOWO2_02_FULL_46_20</name>
    <dbReference type="NCBI Taxonomy" id="1802567"/>
    <lineage>
        <taxon>Bacteria</taxon>
        <taxon>Bacillati</taxon>
        <taxon>Saganbacteria</taxon>
    </lineage>
</organism>
<sequence length="678" mass="76259">MTIVKLDTPAQYLKGVGPKVAKLLGTLAVETVEDLVYFFPREYQDRTNVKPIAQLSASNSEIVKGRIASISHQITRNRFSVLKLELSDLTGTIQAVWFNQPYLTKLFRRGMKLIIFGKVEYSSFDKILQVSVRDFEVDTGENVRIAPLYPLTEGLYPKKLKSIIKSALDNYLPVIKDALPDDLRKKYKLCGVQEAIQALHFPADLSKVEPARHRLAFEEFFFFQLNLALRQSAVKAKAGIAFNVEQKILDGFIGSLPFKLTSAQNRVMTEIVSDMRAARPMNRLLQGDVGSGKTIIAALAAFLAIRNGYQVALMAPTEILAKQHFDKVIQLSGYRDIRVKLLTGSTQKIKEVRVLDKYDLVIGTQALIQRKIEFKKLGLVIVDEQHRFGVKERAVLAEKGLTPDNLVMTATPIPRSLGLTLYGELDRSVLDELPPGRTPIKTHYVPENKRQSSYEFMRQKINEGRQVFLVCPLVEESEKIDLKAAMDEADRLQREIFPEFKVGLMHGKLKSDQKDNIMKQFRAGKIQILVSTTVIEVGIDIPNATIMVVEHAERFGLAQLHQLRGRIGRGSEQSYCFLIAETKSSPARARIKAMLESSDGFHIAEVDLRLRGPGDFFGTRQSGLPIFRVADIIKDEKILCQARVEAFELVAKDVNRARNLWHSQRQATKDAPSGASLN</sequence>
<comment type="function">
    <text evidence="15">Plays a critical role in recombination and DNA repair. Helps process Holliday junction intermediates to mature products by catalyzing branch migration. Has replication fork regression activity, unwinds stalled or blocked replication forks to make a HJ that can be resolved. Has a DNA unwinding activity characteristic of a DNA helicase with 3'-5' polarity.</text>
</comment>
<dbReference type="GO" id="GO:0006310">
    <property type="term" value="P:DNA recombination"/>
    <property type="evidence" value="ECO:0007669"/>
    <property type="project" value="UniProtKB-UniRule"/>
</dbReference>
<name>A0A1F4RDQ3_UNCSA</name>
<dbReference type="CDD" id="cd17992">
    <property type="entry name" value="DEXHc_RecG"/>
    <property type="match status" value="1"/>
</dbReference>
<dbReference type="Pfam" id="PF00270">
    <property type="entry name" value="DEAD"/>
    <property type="match status" value="1"/>
</dbReference>
<dbReference type="CDD" id="cd18811">
    <property type="entry name" value="SF2_C_RecG"/>
    <property type="match status" value="1"/>
</dbReference>
<protein>
    <recommendedName>
        <fullName evidence="2 15">ATP-dependent DNA helicase RecG</fullName>
        <ecNumber evidence="13 15">5.6.2.4</ecNumber>
    </recommendedName>
</protein>
<evidence type="ECO:0000256" key="4">
    <source>
        <dbReference type="ARBA" id="ARBA00022763"/>
    </source>
</evidence>
<evidence type="ECO:0000313" key="19">
    <source>
        <dbReference type="Proteomes" id="UP000176938"/>
    </source>
</evidence>
<dbReference type="NCBIfam" id="NF008168">
    <property type="entry name" value="PRK10917.2-2"/>
    <property type="match status" value="1"/>
</dbReference>
<keyword evidence="3 15" id="KW-0547">Nucleotide-binding</keyword>
<dbReference type="EMBL" id="METP01000022">
    <property type="protein sequence ID" value="OGC06256.1"/>
    <property type="molecule type" value="Genomic_DNA"/>
</dbReference>
<dbReference type="GO" id="GO:0016887">
    <property type="term" value="F:ATP hydrolysis activity"/>
    <property type="evidence" value="ECO:0007669"/>
    <property type="project" value="RHEA"/>
</dbReference>
<evidence type="ECO:0000256" key="13">
    <source>
        <dbReference type="ARBA" id="ARBA00034808"/>
    </source>
</evidence>
<proteinExistence type="inferred from homology"/>
<evidence type="ECO:0000313" key="18">
    <source>
        <dbReference type="EMBL" id="OGC06256.1"/>
    </source>
</evidence>
<keyword evidence="4 15" id="KW-0227">DNA damage</keyword>